<reference evidence="1" key="1">
    <citation type="submission" date="2021-06" db="EMBL/GenBank/DDBJ databases">
        <authorList>
            <person name="Kallberg Y."/>
            <person name="Tangrot J."/>
            <person name="Rosling A."/>
        </authorList>
    </citation>
    <scope>NUCLEOTIDE SEQUENCE</scope>
    <source>
        <strain evidence="1">IN212</strain>
    </source>
</reference>
<proteinExistence type="predicted"/>
<feature type="non-terminal residue" evidence="1">
    <location>
        <position position="1"/>
    </location>
</feature>
<organism evidence="1 2">
    <name type="scientific">Racocetra fulgida</name>
    <dbReference type="NCBI Taxonomy" id="60492"/>
    <lineage>
        <taxon>Eukaryota</taxon>
        <taxon>Fungi</taxon>
        <taxon>Fungi incertae sedis</taxon>
        <taxon>Mucoromycota</taxon>
        <taxon>Glomeromycotina</taxon>
        <taxon>Glomeromycetes</taxon>
        <taxon>Diversisporales</taxon>
        <taxon>Gigasporaceae</taxon>
        <taxon>Racocetra</taxon>
    </lineage>
</organism>
<dbReference type="AlphaFoldDB" id="A0A9N9K030"/>
<gene>
    <name evidence="1" type="ORF">RFULGI_LOCUS18194</name>
</gene>
<sequence length="47" mass="5479">LSDVHINGIILKVNYQINIQIGIDYWKHYNEIVSDIYTYGLDLKDPA</sequence>
<evidence type="ECO:0000313" key="2">
    <source>
        <dbReference type="Proteomes" id="UP000789396"/>
    </source>
</evidence>
<comment type="caution">
    <text evidence="1">The sequence shown here is derived from an EMBL/GenBank/DDBJ whole genome shotgun (WGS) entry which is preliminary data.</text>
</comment>
<accession>A0A9N9K030</accession>
<protein>
    <submittedName>
        <fullName evidence="1">162_t:CDS:1</fullName>
    </submittedName>
</protein>
<feature type="non-terminal residue" evidence="1">
    <location>
        <position position="47"/>
    </location>
</feature>
<dbReference type="Proteomes" id="UP000789396">
    <property type="component" value="Unassembled WGS sequence"/>
</dbReference>
<evidence type="ECO:0000313" key="1">
    <source>
        <dbReference type="EMBL" id="CAG8805681.1"/>
    </source>
</evidence>
<name>A0A9N9K030_9GLOM</name>
<keyword evidence="2" id="KW-1185">Reference proteome</keyword>
<dbReference type="EMBL" id="CAJVPZ010077746">
    <property type="protein sequence ID" value="CAG8805681.1"/>
    <property type="molecule type" value="Genomic_DNA"/>
</dbReference>